<dbReference type="Pfam" id="PF04296">
    <property type="entry name" value="YlxR"/>
    <property type="match status" value="1"/>
</dbReference>
<dbReference type="EMBL" id="WOGT01000003">
    <property type="protein sequence ID" value="MUN55038.1"/>
    <property type="molecule type" value="Genomic_DNA"/>
</dbReference>
<dbReference type="Proteomes" id="UP000462152">
    <property type="component" value="Unassembled WGS sequence"/>
</dbReference>
<sequence>MLSSPPGIRTCIGCRRSDDRTALVRVVLQRAQGNRTGEIVLDRNRSMKGRGAWLHPDRQCLDRALGTKAFARSFRCPVDPKPLERQWAAEEDSVPQRCDPREGRPLAQSTGASAPEESE</sequence>
<gene>
    <name evidence="3" type="ORF">GMA10_07425</name>
</gene>
<name>A0A7K1LIP3_9MICC</name>
<evidence type="ECO:0000313" key="4">
    <source>
        <dbReference type="Proteomes" id="UP000462152"/>
    </source>
</evidence>
<dbReference type="InterPro" id="IPR007393">
    <property type="entry name" value="YlxR_dom"/>
</dbReference>
<accession>A0A7K1LIP3</accession>
<evidence type="ECO:0000313" key="3">
    <source>
        <dbReference type="EMBL" id="MUN55038.1"/>
    </source>
</evidence>
<feature type="domain" description="YlxR" evidence="2">
    <location>
        <begin position="9"/>
        <end position="81"/>
    </location>
</feature>
<dbReference type="AlphaFoldDB" id="A0A7K1LIP3"/>
<dbReference type="PANTHER" id="PTHR34215">
    <property type="entry name" value="BLL0784 PROTEIN"/>
    <property type="match status" value="1"/>
</dbReference>
<dbReference type="InterPro" id="IPR037465">
    <property type="entry name" value="YlxR"/>
</dbReference>
<dbReference type="OrthoDB" id="5244965at2"/>
<evidence type="ECO:0000256" key="1">
    <source>
        <dbReference type="SAM" id="MobiDB-lite"/>
    </source>
</evidence>
<comment type="caution">
    <text evidence="3">The sequence shown here is derived from an EMBL/GenBank/DDBJ whole genome shotgun (WGS) entry which is preliminary data.</text>
</comment>
<protein>
    <submittedName>
        <fullName evidence="3">DUF448 domain-containing protein</fullName>
    </submittedName>
</protein>
<dbReference type="InterPro" id="IPR035931">
    <property type="entry name" value="YlxR-like_sf"/>
</dbReference>
<dbReference type="PANTHER" id="PTHR34215:SF1">
    <property type="entry name" value="YLXR DOMAIN-CONTAINING PROTEIN"/>
    <property type="match status" value="1"/>
</dbReference>
<reference evidence="3 4" key="1">
    <citation type="submission" date="2019-12" db="EMBL/GenBank/DDBJ databases">
        <authorList>
            <person name="Li J."/>
            <person name="Shi Y."/>
            <person name="Xu G."/>
            <person name="Xiao D."/>
            <person name="Ran X."/>
        </authorList>
    </citation>
    <scope>NUCLEOTIDE SEQUENCE [LARGE SCALE GENOMIC DNA]</scope>
    <source>
        <strain evidence="3 4">JCM 15915</strain>
    </source>
</reference>
<dbReference type="Gene3D" id="3.30.1230.10">
    <property type="entry name" value="YlxR-like"/>
    <property type="match status" value="1"/>
</dbReference>
<proteinExistence type="predicted"/>
<keyword evidence="4" id="KW-1185">Reference proteome</keyword>
<dbReference type="SUPFAM" id="SSF64376">
    <property type="entry name" value="YlxR-like"/>
    <property type="match status" value="1"/>
</dbReference>
<feature type="region of interest" description="Disordered" evidence="1">
    <location>
        <begin position="87"/>
        <end position="119"/>
    </location>
</feature>
<organism evidence="3 4">
    <name type="scientific">Rothia koreensis</name>
    <dbReference type="NCBI Taxonomy" id="592378"/>
    <lineage>
        <taxon>Bacteria</taxon>
        <taxon>Bacillati</taxon>
        <taxon>Actinomycetota</taxon>
        <taxon>Actinomycetes</taxon>
        <taxon>Micrococcales</taxon>
        <taxon>Micrococcaceae</taxon>
        <taxon>Rothia</taxon>
    </lineage>
</organism>
<evidence type="ECO:0000259" key="2">
    <source>
        <dbReference type="Pfam" id="PF04296"/>
    </source>
</evidence>